<evidence type="ECO:0000256" key="1">
    <source>
        <dbReference type="ARBA" id="ARBA00001946"/>
    </source>
</evidence>
<gene>
    <name evidence="13" type="ORF">HNQ65_003676</name>
</gene>
<dbReference type="PANTHER" id="PTHR12358">
    <property type="entry name" value="SPHINGOSINE KINASE"/>
    <property type="match status" value="1"/>
</dbReference>
<organism evidence="13 14">
    <name type="scientific">Prosthecobacter vanneervenii</name>
    <dbReference type="NCBI Taxonomy" id="48466"/>
    <lineage>
        <taxon>Bacteria</taxon>
        <taxon>Pseudomonadati</taxon>
        <taxon>Verrucomicrobiota</taxon>
        <taxon>Verrucomicrobiia</taxon>
        <taxon>Verrucomicrobiales</taxon>
        <taxon>Verrucomicrobiaceae</taxon>
        <taxon>Prosthecobacter</taxon>
    </lineage>
</organism>
<dbReference type="SMART" id="SM00046">
    <property type="entry name" value="DAGKc"/>
    <property type="match status" value="1"/>
</dbReference>
<dbReference type="InterPro" id="IPR017438">
    <property type="entry name" value="ATP-NAD_kinase_N"/>
</dbReference>
<dbReference type="Pfam" id="PF00781">
    <property type="entry name" value="DAGK_cat"/>
    <property type="match status" value="1"/>
</dbReference>
<evidence type="ECO:0000256" key="5">
    <source>
        <dbReference type="ARBA" id="ARBA00022741"/>
    </source>
</evidence>
<dbReference type="InterPro" id="IPR001206">
    <property type="entry name" value="Diacylglycerol_kinase_cat_dom"/>
</dbReference>
<comment type="caution">
    <text evidence="13">The sequence shown here is derived from an EMBL/GenBank/DDBJ whole genome shotgun (WGS) entry which is preliminary data.</text>
</comment>
<keyword evidence="7" id="KW-0067">ATP-binding</keyword>
<dbReference type="Pfam" id="PF19279">
    <property type="entry name" value="YegS_C"/>
    <property type="match status" value="1"/>
</dbReference>
<dbReference type="InterPro" id="IPR045540">
    <property type="entry name" value="YegS/DAGK_C"/>
</dbReference>
<evidence type="ECO:0000256" key="2">
    <source>
        <dbReference type="ARBA" id="ARBA00022516"/>
    </source>
</evidence>
<feature type="domain" description="DAGKc" evidence="12">
    <location>
        <begin position="3"/>
        <end position="138"/>
    </location>
</feature>
<evidence type="ECO:0000256" key="4">
    <source>
        <dbReference type="ARBA" id="ARBA00022723"/>
    </source>
</evidence>
<keyword evidence="11" id="KW-1208">Phospholipid metabolism</keyword>
<dbReference type="PROSITE" id="PS50146">
    <property type="entry name" value="DAGK"/>
    <property type="match status" value="1"/>
</dbReference>
<name>A0A7W8DLI2_9BACT</name>
<comment type="cofactor">
    <cofactor evidence="1">
        <name>Mg(2+)</name>
        <dbReference type="ChEBI" id="CHEBI:18420"/>
    </cofactor>
</comment>
<dbReference type="GO" id="GO:0046872">
    <property type="term" value="F:metal ion binding"/>
    <property type="evidence" value="ECO:0007669"/>
    <property type="project" value="UniProtKB-KW"/>
</dbReference>
<sequence length="300" mass="32612">MNAPFMPIPVILNPAARSTKAAAVEHALRRLSPEPELHLTKGPADATAIAESLAENHELVVAAGGDGTMNEVLQGICRANARRKPGEKHTALGVLPLGTMNVFSVELKLPGRDIEGCWREITSGQRREVDLWMANDMYFAQLAGVGLDAQIVQETSWEAKKKFGPLSYVMSAVNVLMRTPPTLSVHIDGKAPLLGTVVLVGNGRHYGGPFPLFRDASNTDGLMDLLIFRGLGGMEFIQLLRGMLLDGYRECEYLDYIQTREFTVTTDHAEAPVELDGELADLNAPVVFRPAPFHLSVSVG</sequence>
<evidence type="ECO:0000313" key="14">
    <source>
        <dbReference type="Proteomes" id="UP000590740"/>
    </source>
</evidence>
<dbReference type="RefSeq" id="WP_184341536.1">
    <property type="nucleotide sequence ID" value="NZ_JACHIG010000008.1"/>
</dbReference>
<dbReference type="AlphaFoldDB" id="A0A7W8DLI2"/>
<evidence type="ECO:0000256" key="10">
    <source>
        <dbReference type="ARBA" id="ARBA00023209"/>
    </source>
</evidence>
<dbReference type="Gene3D" id="2.60.200.40">
    <property type="match status" value="1"/>
</dbReference>
<proteinExistence type="predicted"/>
<dbReference type="Proteomes" id="UP000590740">
    <property type="component" value="Unassembled WGS sequence"/>
</dbReference>
<dbReference type="NCBIfam" id="TIGR00147">
    <property type="entry name" value="YegS/Rv2252/BmrU family lipid kinase"/>
    <property type="match status" value="1"/>
</dbReference>
<keyword evidence="3" id="KW-0808">Transferase</keyword>
<dbReference type="Gene3D" id="3.40.50.10330">
    <property type="entry name" value="Probable inorganic polyphosphate/atp-NAD kinase, domain 1"/>
    <property type="match status" value="1"/>
</dbReference>
<keyword evidence="4" id="KW-0479">Metal-binding</keyword>
<evidence type="ECO:0000256" key="9">
    <source>
        <dbReference type="ARBA" id="ARBA00023098"/>
    </source>
</evidence>
<evidence type="ECO:0000256" key="8">
    <source>
        <dbReference type="ARBA" id="ARBA00022842"/>
    </source>
</evidence>
<evidence type="ECO:0000256" key="7">
    <source>
        <dbReference type="ARBA" id="ARBA00022840"/>
    </source>
</evidence>
<evidence type="ECO:0000256" key="6">
    <source>
        <dbReference type="ARBA" id="ARBA00022777"/>
    </source>
</evidence>
<keyword evidence="2" id="KW-0444">Lipid biosynthesis</keyword>
<keyword evidence="9" id="KW-0443">Lipid metabolism</keyword>
<keyword evidence="14" id="KW-1185">Reference proteome</keyword>
<dbReference type="PANTHER" id="PTHR12358:SF106">
    <property type="entry name" value="LIPID KINASE YEGS"/>
    <property type="match status" value="1"/>
</dbReference>
<dbReference type="GO" id="GO:0008654">
    <property type="term" value="P:phospholipid biosynthetic process"/>
    <property type="evidence" value="ECO:0007669"/>
    <property type="project" value="UniProtKB-KW"/>
</dbReference>
<dbReference type="GO" id="GO:0005886">
    <property type="term" value="C:plasma membrane"/>
    <property type="evidence" value="ECO:0007669"/>
    <property type="project" value="TreeGrafter"/>
</dbReference>
<protein>
    <submittedName>
        <fullName evidence="13">YegS/Rv2252/BmrU family lipid kinase</fullName>
    </submittedName>
</protein>
<evidence type="ECO:0000256" key="3">
    <source>
        <dbReference type="ARBA" id="ARBA00022679"/>
    </source>
</evidence>
<dbReference type="GO" id="GO:0016301">
    <property type="term" value="F:kinase activity"/>
    <property type="evidence" value="ECO:0007669"/>
    <property type="project" value="UniProtKB-KW"/>
</dbReference>
<keyword evidence="10" id="KW-0594">Phospholipid biosynthesis</keyword>
<dbReference type="GO" id="GO:0005524">
    <property type="term" value="F:ATP binding"/>
    <property type="evidence" value="ECO:0007669"/>
    <property type="project" value="UniProtKB-KW"/>
</dbReference>
<keyword evidence="5" id="KW-0547">Nucleotide-binding</keyword>
<accession>A0A7W8DLI2</accession>
<keyword evidence="8" id="KW-0460">Magnesium</keyword>
<dbReference type="EMBL" id="JACHIG010000008">
    <property type="protein sequence ID" value="MBB5034085.1"/>
    <property type="molecule type" value="Genomic_DNA"/>
</dbReference>
<evidence type="ECO:0000259" key="12">
    <source>
        <dbReference type="PROSITE" id="PS50146"/>
    </source>
</evidence>
<evidence type="ECO:0000256" key="11">
    <source>
        <dbReference type="ARBA" id="ARBA00023264"/>
    </source>
</evidence>
<dbReference type="SUPFAM" id="SSF111331">
    <property type="entry name" value="NAD kinase/diacylglycerol kinase-like"/>
    <property type="match status" value="1"/>
</dbReference>
<evidence type="ECO:0000313" key="13">
    <source>
        <dbReference type="EMBL" id="MBB5034085.1"/>
    </source>
</evidence>
<dbReference type="InterPro" id="IPR016064">
    <property type="entry name" value="NAD/diacylglycerol_kinase_sf"/>
</dbReference>
<dbReference type="InterPro" id="IPR005218">
    <property type="entry name" value="Diacylglycerol/lipid_kinase"/>
</dbReference>
<reference evidence="13 14" key="1">
    <citation type="submission" date="2020-08" db="EMBL/GenBank/DDBJ databases">
        <title>Genomic Encyclopedia of Type Strains, Phase IV (KMG-IV): sequencing the most valuable type-strain genomes for metagenomic binning, comparative biology and taxonomic classification.</title>
        <authorList>
            <person name="Goeker M."/>
        </authorList>
    </citation>
    <scope>NUCLEOTIDE SEQUENCE [LARGE SCALE GENOMIC DNA]</scope>
    <source>
        <strain evidence="13 14">DSM 12252</strain>
    </source>
</reference>
<keyword evidence="6 13" id="KW-0418">Kinase</keyword>
<dbReference type="InterPro" id="IPR050187">
    <property type="entry name" value="Lipid_Phosphate_FormReg"/>
</dbReference>